<dbReference type="EMBL" id="LWHJ01000028">
    <property type="protein sequence ID" value="OAQ39103.1"/>
    <property type="molecule type" value="Genomic_DNA"/>
</dbReference>
<evidence type="ECO:0000313" key="1">
    <source>
        <dbReference type="EMBL" id="OAQ39103.1"/>
    </source>
</evidence>
<dbReference type="RefSeq" id="WP_068822630.1">
    <property type="nucleotide sequence ID" value="NZ_LWHJ01000028.1"/>
</dbReference>
<name>A0A179DF51_9SPHI</name>
<evidence type="ECO:0000313" key="2">
    <source>
        <dbReference type="Proteomes" id="UP000078459"/>
    </source>
</evidence>
<protein>
    <recommendedName>
        <fullName evidence="3">FAD-dependent oxidoreductase</fullName>
    </recommendedName>
</protein>
<dbReference type="Gene3D" id="3.50.50.60">
    <property type="entry name" value="FAD/NAD(P)-binding domain"/>
    <property type="match status" value="1"/>
</dbReference>
<dbReference type="AlphaFoldDB" id="A0A179DF51"/>
<accession>A0A179DF51</accession>
<organism evidence="1 2">
    <name type="scientific">Pedobacter psychrophilus</name>
    <dbReference type="NCBI Taxonomy" id="1826909"/>
    <lineage>
        <taxon>Bacteria</taxon>
        <taxon>Pseudomonadati</taxon>
        <taxon>Bacteroidota</taxon>
        <taxon>Sphingobacteriia</taxon>
        <taxon>Sphingobacteriales</taxon>
        <taxon>Sphingobacteriaceae</taxon>
        <taxon>Pedobacter</taxon>
    </lineage>
</organism>
<dbReference type="Pfam" id="PF12831">
    <property type="entry name" value="FAD_oxidored"/>
    <property type="match status" value="1"/>
</dbReference>
<dbReference type="OrthoDB" id="615715at2"/>
<dbReference type="InterPro" id="IPR036188">
    <property type="entry name" value="FAD/NAD-bd_sf"/>
</dbReference>
<dbReference type="Proteomes" id="UP000078459">
    <property type="component" value="Unassembled WGS sequence"/>
</dbReference>
<dbReference type="PRINTS" id="PR00411">
    <property type="entry name" value="PNDRDTASEI"/>
</dbReference>
<sequence>MIKRILWVFIILFSFKAEAQLKPDVIVIGGSAAGTAAAIQAARSGVKTLLIIPNDNLISDVAPLMNIPAFDLGLWKEWKDQFIKTSDSVQTTPQLVLENIVKNTKDLSFLKATPILGIEQKKNGWEVKVNINGKQEDIKCKVLVDATTNSANSVLAEFNILSLDKNGKFENLVAYNKQQENNPYNQLQKLYRTSGAAGFGKDSTAHFIPLGVFIPKEKDNLLIVSMSAFKDFETDDFRNIALWTNMGQAVGALAAFGPFFDTTPSKANIRLTQGEMFTYKSFLYPVKDVAVTDSAFYPIQKIIASGLLKFDFKTDSFNVEDAVKVSDFKEVMSTLYARSKIWFIENKNLDMTVGNTISLISFISGRDPISIQQEIEKDWKEKYGFESDYSESKIINKKEFSILIDRYIAPFNINVDFNGYYIK</sequence>
<evidence type="ECO:0008006" key="3">
    <source>
        <dbReference type="Google" id="ProtNLM"/>
    </source>
</evidence>
<gene>
    <name evidence="1" type="ORF">A5893_10560</name>
</gene>
<reference evidence="1 2" key="2">
    <citation type="submission" date="2016-06" db="EMBL/GenBank/DDBJ databases">
        <title>Pedobacter psychrophilus sp. nov., isolated from Antarctic fragmentary rock.</title>
        <authorList>
            <person name="Svec P."/>
        </authorList>
    </citation>
    <scope>NUCLEOTIDE SEQUENCE [LARGE SCALE GENOMIC DNA]</scope>
    <source>
        <strain evidence="1 2">CCM 8644</strain>
    </source>
</reference>
<dbReference type="SUPFAM" id="SSF51905">
    <property type="entry name" value="FAD/NAD(P)-binding domain"/>
    <property type="match status" value="1"/>
</dbReference>
<reference evidence="1 2" key="1">
    <citation type="submission" date="2016-04" db="EMBL/GenBank/DDBJ databases">
        <authorList>
            <person name="Evans L.H."/>
            <person name="Alamgir A."/>
            <person name="Owens N."/>
            <person name="Weber N.D."/>
            <person name="Virtaneva K."/>
            <person name="Barbian K."/>
            <person name="Babar A."/>
            <person name="Rosenke K."/>
        </authorList>
    </citation>
    <scope>NUCLEOTIDE SEQUENCE [LARGE SCALE GENOMIC DNA]</scope>
    <source>
        <strain evidence="1 2">CCM 8644</strain>
    </source>
</reference>
<comment type="caution">
    <text evidence="1">The sequence shown here is derived from an EMBL/GenBank/DDBJ whole genome shotgun (WGS) entry which is preliminary data.</text>
</comment>
<dbReference type="STRING" id="1826909.A5893_10560"/>
<proteinExistence type="predicted"/>
<keyword evidence="2" id="KW-1185">Reference proteome</keyword>